<dbReference type="Pfam" id="PF08241">
    <property type="entry name" value="Methyltransf_11"/>
    <property type="match status" value="1"/>
</dbReference>
<dbReference type="RefSeq" id="WP_190211121.1">
    <property type="nucleotide sequence ID" value="NZ_BNBO01000012.1"/>
</dbReference>
<dbReference type="InterPro" id="IPR013216">
    <property type="entry name" value="Methyltransf_11"/>
</dbReference>
<keyword evidence="3" id="KW-0489">Methyltransferase</keyword>
<dbReference type="AlphaFoldDB" id="A0A919FNB1"/>
<feature type="region of interest" description="Disordered" evidence="1">
    <location>
        <begin position="229"/>
        <end position="251"/>
    </location>
</feature>
<dbReference type="SUPFAM" id="SSF53335">
    <property type="entry name" value="S-adenosyl-L-methionine-dependent methyltransferases"/>
    <property type="match status" value="1"/>
</dbReference>
<dbReference type="GO" id="GO:0032259">
    <property type="term" value="P:methylation"/>
    <property type="evidence" value="ECO:0007669"/>
    <property type="project" value="UniProtKB-KW"/>
</dbReference>
<dbReference type="GeneID" id="95353233"/>
<evidence type="ECO:0000256" key="1">
    <source>
        <dbReference type="SAM" id="MobiDB-lite"/>
    </source>
</evidence>
<name>A0A919FNB1_9ACTN</name>
<gene>
    <name evidence="3" type="ORF">GCM10018781_27790</name>
</gene>
<organism evidence="3 4">
    <name type="scientific">Kitasatospora indigofera</name>
    <dbReference type="NCBI Taxonomy" id="67307"/>
    <lineage>
        <taxon>Bacteria</taxon>
        <taxon>Bacillati</taxon>
        <taxon>Actinomycetota</taxon>
        <taxon>Actinomycetes</taxon>
        <taxon>Kitasatosporales</taxon>
        <taxon>Streptomycetaceae</taxon>
        <taxon>Kitasatospora</taxon>
    </lineage>
</organism>
<protein>
    <submittedName>
        <fullName evidence="3">Methyltransferase type 11</fullName>
    </submittedName>
</protein>
<dbReference type="GO" id="GO:0008757">
    <property type="term" value="F:S-adenosylmethionine-dependent methyltransferase activity"/>
    <property type="evidence" value="ECO:0007669"/>
    <property type="project" value="InterPro"/>
</dbReference>
<keyword evidence="4" id="KW-1185">Reference proteome</keyword>
<comment type="caution">
    <text evidence="3">The sequence shown here is derived from an EMBL/GenBank/DDBJ whole genome shotgun (WGS) entry which is preliminary data.</text>
</comment>
<evidence type="ECO:0000313" key="4">
    <source>
        <dbReference type="Proteomes" id="UP000617734"/>
    </source>
</evidence>
<keyword evidence="3" id="KW-0808">Transferase</keyword>
<proteinExistence type="predicted"/>
<sequence length="251" mass="26283">MTPAAGAPATARPWIDDPFSEAIRTGRGPLWLRTADGRRHRLDVERWCAPPDAADRSLLERCAGLGRPALDVGCGPGRLVAGLLALGLPALGVDLTVAAVARTRRLGGPALCRSVFERLPAEGRWGSALLADGNLGIGGDPAALLGRIAQLLRPGGRLFVEVEPREVDERLTVRIEDAAGHRGPPFRWARLGAAATAGLSAGAGLVETERWSVLGRHFLALTRLPEAPGRCVRPRGPAAGPAGPGEPGARY</sequence>
<evidence type="ECO:0000259" key="2">
    <source>
        <dbReference type="Pfam" id="PF08241"/>
    </source>
</evidence>
<reference evidence="3" key="2">
    <citation type="submission" date="2020-09" db="EMBL/GenBank/DDBJ databases">
        <authorList>
            <person name="Sun Q."/>
            <person name="Ohkuma M."/>
        </authorList>
    </citation>
    <scope>NUCLEOTIDE SEQUENCE</scope>
    <source>
        <strain evidence="3">JCM 4646</strain>
    </source>
</reference>
<evidence type="ECO:0000313" key="3">
    <source>
        <dbReference type="EMBL" id="GHH69380.1"/>
    </source>
</evidence>
<feature type="domain" description="Methyltransferase type 11" evidence="2">
    <location>
        <begin position="70"/>
        <end position="160"/>
    </location>
</feature>
<feature type="compositionally biased region" description="Low complexity" evidence="1">
    <location>
        <begin position="229"/>
        <end position="241"/>
    </location>
</feature>
<dbReference type="EMBL" id="BNBO01000012">
    <property type="protein sequence ID" value="GHH69380.1"/>
    <property type="molecule type" value="Genomic_DNA"/>
</dbReference>
<feature type="compositionally biased region" description="Gly residues" evidence="1">
    <location>
        <begin position="242"/>
        <end position="251"/>
    </location>
</feature>
<reference evidence="3" key="1">
    <citation type="journal article" date="2014" name="Int. J. Syst. Evol. Microbiol.">
        <title>Complete genome sequence of Corynebacterium casei LMG S-19264T (=DSM 44701T), isolated from a smear-ripened cheese.</title>
        <authorList>
            <consortium name="US DOE Joint Genome Institute (JGI-PGF)"/>
            <person name="Walter F."/>
            <person name="Albersmeier A."/>
            <person name="Kalinowski J."/>
            <person name="Ruckert C."/>
        </authorList>
    </citation>
    <scope>NUCLEOTIDE SEQUENCE</scope>
    <source>
        <strain evidence="3">JCM 4646</strain>
    </source>
</reference>
<dbReference type="InterPro" id="IPR029063">
    <property type="entry name" value="SAM-dependent_MTases_sf"/>
</dbReference>
<dbReference type="Proteomes" id="UP000617734">
    <property type="component" value="Unassembled WGS sequence"/>
</dbReference>
<dbReference type="Gene3D" id="3.40.50.150">
    <property type="entry name" value="Vaccinia Virus protein VP39"/>
    <property type="match status" value="1"/>
</dbReference>
<accession>A0A919FNB1</accession>